<proteinExistence type="predicted"/>
<dbReference type="Gene3D" id="3.10.20.70">
    <property type="entry name" value="Glutamine synthetase, N-terminal domain"/>
    <property type="match status" value="1"/>
</dbReference>
<gene>
    <name evidence="1" type="ORF">GM50_17540</name>
</gene>
<name>A0A094PU83_9ZZZZ</name>
<dbReference type="EMBL" id="JNSK01000099">
    <property type="protein sequence ID" value="KGA15325.1"/>
    <property type="molecule type" value="Genomic_DNA"/>
</dbReference>
<dbReference type="GO" id="GO:0006542">
    <property type="term" value="P:glutamine biosynthetic process"/>
    <property type="evidence" value="ECO:0007669"/>
    <property type="project" value="InterPro"/>
</dbReference>
<dbReference type="SUPFAM" id="SSF54368">
    <property type="entry name" value="Glutamine synthetase, N-terminal domain"/>
    <property type="match status" value="1"/>
</dbReference>
<dbReference type="AlphaFoldDB" id="A0A094PU83"/>
<accession>A0A094PU83</accession>
<comment type="caution">
    <text evidence="1">The sequence shown here is derived from an EMBL/GenBank/DDBJ whole genome shotgun (WGS) entry which is preliminary data.</text>
</comment>
<sequence length="40" mass="4677">MFKNSAEIFAYIKKEDVKLIDVRFTDLPGIQHHFNVPVES</sequence>
<evidence type="ECO:0008006" key="2">
    <source>
        <dbReference type="Google" id="ProtNLM"/>
    </source>
</evidence>
<feature type="non-terminal residue" evidence="1">
    <location>
        <position position="40"/>
    </location>
</feature>
<organism evidence="1">
    <name type="scientific">freshwater metagenome</name>
    <dbReference type="NCBI Taxonomy" id="449393"/>
    <lineage>
        <taxon>unclassified sequences</taxon>
        <taxon>metagenomes</taxon>
        <taxon>ecological metagenomes</taxon>
    </lineage>
</organism>
<dbReference type="InterPro" id="IPR036651">
    <property type="entry name" value="Gln_synt_N_sf"/>
</dbReference>
<evidence type="ECO:0000313" key="1">
    <source>
        <dbReference type="EMBL" id="KGA15325.1"/>
    </source>
</evidence>
<protein>
    <recommendedName>
        <fullName evidence="2">GS beta-grasp domain-containing protein</fullName>
    </recommendedName>
</protein>
<dbReference type="GO" id="GO:0004356">
    <property type="term" value="F:glutamine synthetase activity"/>
    <property type="evidence" value="ECO:0007669"/>
    <property type="project" value="InterPro"/>
</dbReference>
<reference evidence="1" key="1">
    <citation type="submission" date="2014-05" db="EMBL/GenBank/DDBJ databases">
        <title>Key roles for freshwater Actinobacteria revealed by deep metagenomic sequencing.</title>
        <authorList>
            <person name="Ghai R."/>
            <person name="Mizuno C.M."/>
            <person name="Picazo A."/>
            <person name="Camacho A."/>
            <person name="Rodriguez-Valera F."/>
        </authorList>
    </citation>
    <scope>NUCLEOTIDE SEQUENCE</scope>
</reference>